<protein>
    <submittedName>
        <fullName evidence="9">C-type cytochrome</fullName>
    </submittedName>
</protein>
<dbReference type="PROSITE" id="PS51257">
    <property type="entry name" value="PROKAR_LIPOPROTEIN"/>
    <property type="match status" value="1"/>
</dbReference>
<dbReference type="Proteomes" id="UP001169066">
    <property type="component" value="Unassembled WGS sequence"/>
</dbReference>
<dbReference type="InterPro" id="IPR051459">
    <property type="entry name" value="Cytochrome_c-type_DH"/>
</dbReference>
<evidence type="ECO:0000256" key="2">
    <source>
        <dbReference type="ARBA" id="ARBA00022617"/>
    </source>
</evidence>
<feature type="domain" description="Cytochrome c" evidence="8">
    <location>
        <begin position="343"/>
        <end position="423"/>
    </location>
</feature>
<keyword evidence="2 6" id="KW-0349">Heme</keyword>
<evidence type="ECO:0000256" key="4">
    <source>
        <dbReference type="ARBA" id="ARBA00022982"/>
    </source>
</evidence>
<dbReference type="Gene3D" id="1.10.760.10">
    <property type="entry name" value="Cytochrome c-like domain"/>
    <property type="match status" value="2"/>
</dbReference>
<feature type="domain" description="Cytochrome c" evidence="8">
    <location>
        <begin position="145"/>
        <end position="245"/>
    </location>
</feature>
<dbReference type="EMBL" id="JAQIBC010000003">
    <property type="protein sequence ID" value="MDM5263666.1"/>
    <property type="molecule type" value="Genomic_DNA"/>
</dbReference>
<dbReference type="InterPro" id="IPR009056">
    <property type="entry name" value="Cyt_c-like_dom"/>
</dbReference>
<accession>A0ABT7QRJ8</accession>
<dbReference type="RefSeq" id="WP_289401653.1">
    <property type="nucleotide sequence ID" value="NZ_JAQIBC010000003.1"/>
</dbReference>
<dbReference type="PANTHER" id="PTHR35008:SF8">
    <property type="entry name" value="ALCOHOL DEHYDROGENASE CYTOCHROME C SUBUNIT"/>
    <property type="match status" value="1"/>
</dbReference>
<dbReference type="InterPro" id="IPR002323">
    <property type="entry name" value="Cyt_CIE"/>
</dbReference>
<dbReference type="SUPFAM" id="SSF46626">
    <property type="entry name" value="Cytochrome c"/>
    <property type="match status" value="2"/>
</dbReference>
<dbReference type="PANTHER" id="PTHR35008">
    <property type="entry name" value="BLL4482 PROTEIN-RELATED"/>
    <property type="match status" value="1"/>
</dbReference>
<feature type="signal peptide" evidence="7">
    <location>
        <begin position="1"/>
        <end position="27"/>
    </location>
</feature>
<organism evidence="9 10">
    <name type="scientific">Sulfurovum xiamenensis</name>
    <dbReference type="NCBI Taxonomy" id="3019066"/>
    <lineage>
        <taxon>Bacteria</taxon>
        <taxon>Pseudomonadati</taxon>
        <taxon>Campylobacterota</taxon>
        <taxon>Epsilonproteobacteria</taxon>
        <taxon>Campylobacterales</taxon>
        <taxon>Sulfurovaceae</taxon>
        <taxon>Sulfurovum</taxon>
    </lineage>
</organism>
<dbReference type="PROSITE" id="PS51007">
    <property type="entry name" value="CYTC"/>
    <property type="match status" value="2"/>
</dbReference>
<evidence type="ECO:0000256" key="1">
    <source>
        <dbReference type="ARBA" id="ARBA00022448"/>
    </source>
</evidence>
<evidence type="ECO:0000256" key="6">
    <source>
        <dbReference type="PROSITE-ProRule" id="PRU00433"/>
    </source>
</evidence>
<keyword evidence="3 6" id="KW-0479">Metal-binding</keyword>
<dbReference type="PRINTS" id="PR00607">
    <property type="entry name" value="CYTCHROMECIE"/>
</dbReference>
<comment type="caution">
    <text evidence="9">The sequence shown here is derived from an EMBL/GenBank/DDBJ whole genome shotgun (WGS) entry which is preliminary data.</text>
</comment>
<keyword evidence="1" id="KW-0813">Transport</keyword>
<name>A0ABT7QRJ8_9BACT</name>
<dbReference type="Pfam" id="PF13442">
    <property type="entry name" value="Cytochrome_CBB3"/>
    <property type="match status" value="1"/>
</dbReference>
<evidence type="ECO:0000256" key="5">
    <source>
        <dbReference type="ARBA" id="ARBA00023004"/>
    </source>
</evidence>
<sequence>MYKSYHKKIVASTLLASVVFLGTACNASNGTKDTAGANPATETKSVAANTTMNTEGFTQREIDAVGPANALVSDSVKKTYEHNNKLVVDGGVTYPSVNGKRGAYYVNDAAHSTPFNKGKVATANEQKAWDIDVMPDGTGLPEGSGTVEEGDELYEEKCASCHGDFGAGSGLYPKLTLGNSYALQKTMKNQRVNPDSEGPQRAFGPYWPYASTLWWYIKTGMPHQAPMSLTTDEVYALSAYILYINEMKIDGELVDDEYELDREKFLKIVMPNVDGFEPKITGPEGQDYARKYFNNPLNYGNGVRCMKDCFEGEPEVQRIGFELTDFNPPLSSEKSLPEVEEAAPAAPGKDTYEASCAVCHATDAMGAPAVGDKAAWAAALEKGLDQVYHNAIVGKGGMPPKGGAMDLSDEKIKEVVDYMIGASK</sequence>
<keyword evidence="7" id="KW-0732">Signal</keyword>
<proteinExistence type="predicted"/>
<feature type="chain" id="PRO_5045172654" evidence="7">
    <location>
        <begin position="28"/>
        <end position="424"/>
    </location>
</feature>
<evidence type="ECO:0000313" key="9">
    <source>
        <dbReference type="EMBL" id="MDM5263666.1"/>
    </source>
</evidence>
<keyword evidence="5 6" id="KW-0408">Iron</keyword>
<gene>
    <name evidence="9" type="ORF">PF327_05585</name>
</gene>
<dbReference type="InterPro" id="IPR036909">
    <property type="entry name" value="Cyt_c-like_dom_sf"/>
</dbReference>
<dbReference type="Pfam" id="PF00034">
    <property type="entry name" value="Cytochrom_C"/>
    <property type="match status" value="1"/>
</dbReference>
<evidence type="ECO:0000313" key="10">
    <source>
        <dbReference type="Proteomes" id="UP001169066"/>
    </source>
</evidence>
<evidence type="ECO:0000259" key="8">
    <source>
        <dbReference type="PROSITE" id="PS51007"/>
    </source>
</evidence>
<evidence type="ECO:0000256" key="3">
    <source>
        <dbReference type="ARBA" id="ARBA00022723"/>
    </source>
</evidence>
<keyword evidence="4" id="KW-0249">Electron transport</keyword>
<keyword evidence="10" id="KW-1185">Reference proteome</keyword>
<reference evidence="9" key="1">
    <citation type="submission" date="2023-01" db="EMBL/GenBank/DDBJ databases">
        <title>Sulfurovum sp. XTW-4 genome assembly.</title>
        <authorList>
            <person name="Wang J."/>
        </authorList>
    </citation>
    <scope>NUCLEOTIDE SEQUENCE</scope>
    <source>
        <strain evidence="9">XTW-4</strain>
    </source>
</reference>
<evidence type="ECO:0000256" key="7">
    <source>
        <dbReference type="SAM" id="SignalP"/>
    </source>
</evidence>